<organism evidence="1 2">
    <name type="scientific">Panicum virgatum</name>
    <name type="common">Blackwell switchgrass</name>
    <dbReference type="NCBI Taxonomy" id="38727"/>
    <lineage>
        <taxon>Eukaryota</taxon>
        <taxon>Viridiplantae</taxon>
        <taxon>Streptophyta</taxon>
        <taxon>Embryophyta</taxon>
        <taxon>Tracheophyta</taxon>
        <taxon>Spermatophyta</taxon>
        <taxon>Magnoliopsida</taxon>
        <taxon>Liliopsida</taxon>
        <taxon>Poales</taxon>
        <taxon>Poaceae</taxon>
        <taxon>PACMAD clade</taxon>
        <taxon>Panicoideae</taxon>
        <taxon>Panicodae</taxon>
        <taxon>Paniceae</taxon>
        <taxon>Panicinae</taxon>
        <taxon>Panicum</taxon>
        <taxon>Panicum sect. Hiantes</taxon>
    </lineage>
</organism>
<gene>
    <name evidence="1" type="ORF">PVAP13_4NG009400</name>
</gene>
<name>A0A8T0T3E9_PANVG</name>
<evidence type="ECO:0000313" key="1">
    <source>
        <dbReference type="EMBL" id="KAG2603755.1"/>
    </source>
</evidence>
<reference evidence="1" key="1">
    <citation type="submission" date="2020-05" db="EMBL/GenBank/DDBJ databases">
        <title>WGS assembly of Panicum virgatum.</title>
        <authorList>
            <person name="Lovell J.T."/>
            <person name="Jenkins J."/>
            <person name="Shu S."/>
            <person name="Juenger T.E."/>
            <person name="Schmutz J."/>
        </authorList>
    </citation>
    <scope>NUCLEOTIDE SEQUENCE</scope>
    <source>
        <strain evidence="1">AP13</strain>
    </source>
</reference>
<accession>A0A8T0T3E9</accession>
<protein>
    <submittedName>
        <fullName evidence="1">Uncharacterized protein</fullName>
    </submittedName>
</protein>
<dbReference type="Proteomes" id="UP000823388">
    <property type="component" value="Chromosome 4N"/>
</dbReference>
<sequence length="76" mass="8034">MHNSTNSSSLIIAHGSSLFDLCTMGIGDTRKQDDADADECLISNLLSETLPLIGTHGGSSHHVLDLSLILSNLLDT</sequence>
<dbReference type="AlphaFoldDB" id="A0A8T0T3E9"/>
<dbReference type="EMBL" id="CM029044">
    <property type="protein sequence ID" value="KAG2603755.1"/>
    <property type="molecule type" value="Genomic_DNA"/>
</dbReference>
<proteinExistence type="predicted"/>
<evidence type="ECO:0000313" key="2">
    <source>
        <dbReference type="Proteomes" id="UP000823388"/>
    </source>
</evidence>
<keyword evidence="2" id="KW-1185">Reference proteome</keyword>
<comment type="caution">
    <text evidence="1">The sequence shown here is derived from an EMBL/GenBank/DDBJ whole genome shotgun (WGS) entry which is preliminary data.</text>
</comment>